<gene>
    <name evidence="2" type="ORF">AAF712_001444</name>
</gene>
<proteinExistence type="predicted"/>
<sequence>MSQNISNVASGMRPRPRQCYSSSSLPRNVKKDAGRRILRLPSPEAMTVPIPPSLLQSPHLTSPESVFQKAPSAPSTPSAEDETWLRDTVPLSHSGPLEVETEDPGGSGIEASRTHEGRSPRRIRSSSLSVKLAAAVAPPSSPPLVRTHQKKYSEGLGLSGRWPSTPSGTTGNRRSSEDYFHP</sequence>
<evidence type="ECO:0000256" key="1">
    <source>
        <dbReference type="SAM" id="MobiDB-lite"/>
    </source>
</evidence>
<keyword evidence="3" id="KW-1185">Reference proteome</keyword>
<accession>A0ABR3ADY0</accession>
<comment type="caution">
    <text evidence="2">The sequence shown here is derived from an EMBL/GenBank/DDBJ whole genome shotgun (WGS) entry which is preliminary data.</text>
</comment>
<evidence type="ECO:0000313" key="2">
    <source>
        <dbReference type="EMBL" id="KAL0071587.1"/>
    </source>
</evidence>
<reference evidence="2 3" key="1">
    <citation type="submission" date="2024-05" db="EMBL/GenBank/DDBJ databases">
        <title>A draft genome resource for the thread blight pathogen Marasmius tenuissimus strain MS-2.</title>
        <authorList>
            <person name="Yulfo-Soto G.E."/>
            <person name="Baruah I.K."/>
            <person name="Amoako-Attah I."/>
            <person name="Bukari Y."/>
            <person name="Meinhardt L.W."/>
            <person name="Bailey B.A."/>
            <person name="Cohen S.P."/>
        </authorList>
    </citation>
    <scope>NUCLEOTIDE SEQUENCE [LARGE SCALE GENOMIC DNA]</scope>
    <source>
        <strain evidence="2 3">MS-2</strain>
    </source>
</reference>
<dbReference type="EMBL" id="JBBXMP010000003">
    <property type="protein sequence ID" value="KAL0071587.1"/>
    <property type="molecule type" value="Genomic_DNA"/>
</dbReference>
<feature type="compositionally biased region" description="Polar residues" evidence="1">
    <location>
        <begin position="162"/>
        <end position="173"/>
    </location>
</feature>
<organism evidence="2 3">
    <name type="scientific">Marasmius tenuissimus</name>
    <dbReference type="NCBI Taxonomy" id="585030"/>
    <lineage>
        <taxon>Eukaryota</taxon>
        <taxon>Fungi</taxon>
        <taxon>Dikarya</taxon>
        <taxon>Basidiomycota</taxon>
        <taxon>Agaricomycotina</taxon>
        <taxon>Agaricomycetes</taxon>
        <taxon>Agaricomycetidae</taxon>
        <taxon>Agaricales</taxon>
        <taxon>Marasmiineae</taxon>
        <taxon>Marasmiaceae</taxon>
        <taxon>Marasmius</taxon>
    </lineage>
</organism>
<feature type="region of interest" description="Disordered" evidence="1">
    <location>
        <begin position="1"/>
        <end position="182"/>
    </location>
</feature>
<dbReference type="Proteomes" id="UP001437256">
    <property type="component" value="Unassembled WGS sequence"/>
</dbReference>
<feature type="compositionally biased region" description="Low complexity" evidence="1">
    <location>
        <begin position="125"/>
        <end position="138"/>
    </location>
</feature>
<protein>
    <submittedName>
        <fullName evidence="2">Uncharacterized protein</fullName>
    </submittedName>
</protein>
<name>A0ABR3ADY0_9AGAR</name>
<evidence type="ECO:0000313" key="3">
    <source>
        <dbReference type="Proteomes" id="UP001437256"/>
    </source>
</evidence>
<feature type="compositionally biased region" description="Polar residues" evidence="1">
    <location>
        <begin position="54"/>
        <end position="65"/>
    </location>
</feature>